<dbReference type="AlphaFoldDB" id="A0A645IZX1"/>
<reference evidence="1" key="1">
    <citation type="submission" date="2019-08" db="EMBL/GenBank/DDBJ databases">
        <authorList>
            <person name="Kucharzyk K."/>
            <person name="Murdoch R.W."/>
            <person name="Higgins S."/>
            <person name="Loffler F."/>
        </authorList>
    </citation>
    <scope>NUCLEOTIDE SEQUENCE</scope>
</reference>
<evidence type="ECO:0000313" key="1">
    <source>
        <dbReference type="EMBL" id="MPN56968.1"/>
    </source>
</evidence>
<protein>
    <submittedName>
        <fullName evidence="1">Uncharacterized protein</fullName>
    </submittedName>
</protein>
<gene>
    <name evidence="1" type="ORF">SDC9_204662</name>
</gene>
<dbReference type="EMBL" id="VSSQ01127927">
    <property type="protein sequence ID" value="MPN56968.1"/>
    <property type="molecule type" value="Genomic_DNA"/>
</dbReference>
<proteinExistence type="predicted"/>
<name>A0A645IZX1_9ZZZZ</name>
<organism evidence="1">
    <name type="scientific">bioreactor metagenome</name>
    <dbReference type="NCBI Taxonomy" id="1076179"/>
    <lineage>
        <taxon>unclassified sequences</taxon>
        <taxon>metagenomes</taxon>
        <taxon>ecological metagenomes</taxon>
    </lineage>
</organism>
<sequence>MEWAIQQYFDVKSEYLRTSTFYNPEDHTYTLVGGFGGGGATATIRGEQRGNQLSVEIGFLYDATVRERELLPGETLIKTEGYIDRILTPKGVLTLELIYGKKARYVSYKRFD</sequence>
<comment type="caution">
    <text evidence="1">The sequence shown here is derived from an EMBL/GenBank/DDBJ whole genome shotgun (WGS) entry which is preliminary data.</text>
</comment>
<accession>A0A645IZX1</accession>